<reference evidence="1 2" key="1">
    <citation type="submission" date="2019-09" db="EMBL/GenBank/DDBJ databases">
        <title>YIM 132180 draft genome.</title>
        <authorList>
            <person name="Zhang K."/>
        </authorList>
    </citation>
    <scope>NUCLEOTIDE SEQUENCE [LARGE SCALE GENOMIC DNA]</scope>
    <source>
        <strain evidence="1 2">YIM 132180</strain>
    </source>
</reference>
<organism evidence="1 2">
    <name type="scientific">Plantimonas leprariae</name>
    <dbReference type="NCBI Taxonomy" id="2615207"/>
    <lineage>
        <taxon>Bacteria</taxon>
        <taxon>Pseudomonadati</taxon>
        <taxon>Pseudomonadota</taxon>
        <taxon>Alphaproteobacteria</taxon>
        <taxon>Hyphomicrobiales</taxon>
        <taxon>Aurantimonadaceae</taxon>
        <taxon>Plantimonas</taxon>
    </lineage>
</organism>
<comment type="caution">
    <text evidence="1">The sequence shown here is derived from an EMBL/GenBank/DDBJ whole genome shotgun (WGS) entry which is preliminary data.</text>
</comment>
<accession>A0A7V7PL36</accession>
<dbReference type="Pfam" id="PF09474">
    <property type="entry name" value="Type_III_YscX"/>
    <property type="match status" value="1"/>
</dbReference>
<proteinExistence type="predicted"/>
<gene>
    <name evidence="1" type="ORF">F6X38_20005</name>
</gene>
<dbReference type="RefSeq" id="WP_150972873.1">
    <property type="nucleotide sequence ID" value="NZ_VZDO01000020.1"/>
</dbReference>
<dbReference type="InterPro" id="IPR012672">
    <property type="entry name" value="T3SS_YscX"/>
</dbReference>
<evidence type="ECO:0000313" key="2">
    <source>
        <dbReference type="Proteomes" id="UP000432089"/>
    </source>
</evidence>
<dbReference type="AlphaFoldDB" id="A0A7V7PL36"/>
<protein>
    <submittedName>
        <fullName evidence="1">Uncharacterized protein</fullName>
    </submittedName>
</protein>
<evidence type="ECO:0000313" key="1">
    <source>
        <dbReference type="EMBL" id="KAB0676857.1"/>
    </source>
</evidence>
<keyword evidence="2" id="KW-1185">Reference proteome</keyword>
<dbReference type="Proteomes" id="UP000432089">
    <property type="component" value="Unassembled WGS sequence"/>
</dbReference>
<name>A0A7V7PL36_9HYPH</name>
<dbReference type="EMBL" id="VZDO01000020">
    <property type="protein sequence ID" value="KAB0676857.1"/>
    <property type="molecule type" value="Genomic_DNA"/>
</dbReference>
<sequence length="129" mass="14026">MRIKGLDIGVESVSRLQVEDEVHLPAEGRLAPAFLPEYRALDSILNRPSLDERLPDLLLPQGLDPDLLEPAVLSRTREAAAALFRELSRAGSGRSSEDRRAFAAAGDLLAEDMGLDEEVRAALALLLRG</sequence>